<dbReference type="PANTHER" id="PTHR24320">
    <property type="entry name" value="RETINOL DEHYDROGENASE"/>
    <property type="match status" value="1"/>
</dbReference>
<gene>
    <name evidence="5" type="ORF">SRS1_12168</name>
</gene>
<keyword evidence="2" id="KW-0521">NADP</keyword>
<sequence length="340" mass="36588">MTSYTSIVRDMLRPSPTASSPPWDPNTSMPLLTDRIVILTGPTSGIGYETLRQLILSSAHVYLFGRSLTRLEHTRDTIAAECAAALAACPSTSVRHGARPGRMSIVQCDLSDLHSIQRAATEFLAKESRVDLVFGNAGVMVGGTTAQGYEMMFGTNVLGHHALLRLLLPALQRSARTADTRVVLTASDTHRWVDRPAHLALNADATNPALGHIHLYGRSKLGNMYTTSHLAHLSSTHTWGLTVCAVHPGGVKSQLGSKNRLLTSLKNLFLVPATLGAVTQLWGGTAAEGALVHGGYLVPYAQVGSASELARDEAVERDVWRWCEMQCVKHGLIGEGDVIE</sequence>
<feature type="compositionally biased region" description="Polar residues" evidence="4">
    <location>
        <begin position="16"/>
        <end position="26"/>
    </location>
</feature>
<evidence type="ECO:0000256" key="2">
    <source>
        <dbReference type="ARBA" id="ARBA00022857"/>
    </source>
</evidence>
<name>A0A2N8U9H3_9BASI</name>
<dbReference type="AlphaFoldDB" id="A0A2N8U9H3"/>
<keyword evidence="3" id="KW-0560">Oxidoreductase</keyword>
<dbReference type="InterPro" id="IPR002347">
    <property type="entry name" value="SDR_fam"/>
</dbReference>
<comment type="similarity">
    <text evidence="1">Belongs to the short-chain dehydrogenases/reductases (SDR) family.</text>
</comment>
<accession>A0A2N8U9H3</accession>
<evidence type="ECO:0000313" key="5">
    <source>
        <dbReference type="EMBL" id="SJX60943.1"/>
    </source>
</evidence>
<dbReference type="GO" id="GO:0016491">
    <property type="term" value="F:oxidoreductase activity"/>
    <property type="evidence" value="ECO:0007669"/>
    <property type="project" value="UniProtKB-KW"/>
</dbReference>
<evidence type="ECO:0000256" key="4">
    <source>
        <dbReference type="SAM" id="MobiDB-lite"/>
    </source>
</evidence>
<evidence type="ECO:0000256" key="1">
    <source>
        <dbReference type="ARBA" id="ARBA00006484"/>
    </source>
</evidence>
<reference evidence="5 6" key="1">
    <citation type="submission" date="2017-02" db="EMBL/GenBank/DDBJ databases">
        <authorList>
            <person name="Peterson S.W."/>
        </authorList>
    </citation>
    <scope>NUCLEOTIDE SEQUENCE [LARGE SCALE GENOMIC DNA]</scope>
    <source>
        <strain evidence="5 6">SRS1_H2-8</strain>
    </source>
</reference>
<dbReference type="InterPro" id="IPR036291">
    <property type="entry name" value="NAD(P)-bd_dom_sf"/>
</dbReference>
<evidence type="ECO:0008006" key="7">
    <source>
        <dbReference type="Google" id="ProtNLM"/>
    </source>
</evidence>
<dbReference type="Gene3D" id="3.40.50.720">
    <property type="entry name" value="NAD(P)-binding Rossmann-like Domain"/>
    <property type="match status" value="1"/>
</dbReference>
<dbReference type="SUPFAM" id="SSF51735">
    <property type="entry name" value="NAD(P)-binding Rossmann-fold domains"/>
    <property type="match status" value="1"/>
</dbReference>
<dbReference type="Proteomes" id="UP000239563">
    <property type="component" value="Chromosome II"/>
</dbReference>
<dbReference type="EMBL" id="LT795055">
    <property type="protein sequence ID" value="SJX60943.1"/>
    <property type="molecule type" value="Genomic_DNA"/>
</dbReference>
<proteinExistence type="inferred from homology"/>
<evidence type="ECO:0000313" key="6">
    <source>
        <dbReference type="Proteomes" id="UP000239563"/>
    </source>
</evidence>
<organism evidence="5 6">
    <name type="scientific">Sporisorium reilianum f. sp. reilianum</name>
    <dbReference type="NCBI Taxonomy" id="72559"/>
    <lineage>
        <taxon>Eukaryota</taxon>
        <taxon>Fungi</taxon>
        <taxon>Dikarya</taxon>
        <taxon>Basidiomycota</taxon>
        <taxon>Ustilaginomycotina</taxon>
        <taxon>Ustilaginomycetes</taxon>
        <taxon>Ustilaginales</taxon>
        <taxon>Ustilaginaceae</taxon>
        <taxon>Sporisorium</taxon>
    </lineage>
</organism>
<dbReference type="Pfam" id="PF00106">
    <property type="entry name" value="adh_short"/>
    <property type="match status" value="1"/>
</dbReference>
<dbReference type="PANTHER" id="PTHR24320:SF282">
    <property type="entry name" value="WW DOMAIN-CONTAINING OXIDOREDUCTASE"/>
    <property type="match status" value="1"/>
</dbReference>
<evidence type="ECO:0000256" key="3">
    <source>
        <dbReference type="ARBA" id="ARBA00023002"/>
    </source>
</evidence>
<protein>
    <recommendedName>
        <fullName evidence="7">NAD(P)-binding protein</fullName>
    </recommendedName>
</protein>
<feature type="region of interest" description="Disordered" evidence="4">
    <location>
        <begin position="1"/>
        <end position="26"/>
    </location>
</feature>